<feature type="region of interest" description="Disordered" evidence="1">
    <location>
        <begin position="280"/>
        <end position="302"/>
    </location>
</feature>
<dbReference type="PANTHER" id="PTHR40465:SF1">
    <property type="entry name" value="DUF6534 DOMAIN-CONTAINING PROTEIN"/>
    <property type="match status" value="1"/>
</dbReference>
<feature type="transmembrane region" description="Helical" evidence="2">
    <location>
        <begin position="162"/>
        <end position="182"/>
    </location>
</feature>
<accession>A0A8H6Y1V3</accession>
<keyword evidence="5" id="KW-1185">Reference proteome</keyword>
<sequence length="302" mass="33415">MNAFDPEHRFNPDSNRGAYQIGVLVSYALFGVTTTQTYIYFNHFSDDSRKLKALVGFIWVCGLAHALCVGHALYIHTISTRDVLLSSKTIYVSFLIAGLIAACVQGFFGFRIYAFSKKLRLPILIWIMAFLRLAASNSIFLLEPARAVPLRLAETQYWVQSSGWGIGVANDLMITTTIVFILRRQSTGVHERTLALVDKLISWSIETGIMTSAVGIVQLICFLALPPENWIWIAVFTIEARIYANSFLASLNGRTTLRTMNDAPLSFAIPEAEFTSSSDQITNVRPVRPSGLGVDAGHSGQV</sequence>
<evidence type="ECO:0000313" key="4">
    <source>
        <dbReference type="EMBL" id="KAF7350419.1"/>
    </source>
</evidence>
<evidence type="ECO:0000313" key="5">
    <source>
        <dbReference type="Proteomes" id="UP000620124"/>
    </source>
</evidence>
<keyword evidence="2" id="KW-0472">Membrane</keyword>
<name>A0A8H6Y1V3_9AGAR</name>
<proteinExistence type="predicted"/>
<feature type="transmembrane region" description="Helical" evidence="2">
    <location>
        <begin position="90"/>
        <end position="114"/>
    </location>
</feature>
<evidence type="ECO:0000256" key="1">
    <source>
        <dbReference type="SAM" id="MobiDB-lite"/>
    </source>
</evidence>
<feature type="transmembrane region" description="Helical" evidence="2">
    <location>
        <begin position="231"/>
        <end position="251"/>
    </location>
</feature>
<feature type="transmembrane region" description="Helical" evidence="2">
    <location>
        <begin position="20"/>
        <end position="41"/>
    </location>
</feature>
<reference evidence="4" key="1">
    <citation type="submission" date="2020-05" db="EMBL/GenBank/DDBJ databases">
        <title>Mycena genomes resolve the evolution of fungal bioluminescence.</title>
        <authorList>
            <person name="Tsai I.J."/>
        </authorList>
    </citation>
    <scope>NUCLEOTIDE SEQUENCE</scope>
    <source>
        <strain evidence="4">CCC161011</strain>
    </source>
</reference>
<organism evidence="4 5">
    <name type="scientific">Mycena venus</name>
    <dbReference type="NCBI Taxonomy" id="2733690"/>
    <lineage>
        <taxon>Eukaryota</taxon>
        <taxon>Fungi</taxon>
        <taxon>Dikarya</taxon>
        <taxon>Basidiomycota</taxon>
        <taxon>Agaricomycotina</taxon>
        <taxon>Agaricomycetes</taxon>
        <taxon>Agaricomycetidae</taxon>
        <taxon>Agaricales</taxon>
        <taxon>Marasmiineae</taxon>
        <taxon>Mycenaceae</taxon>
        <taxon>Mycena</taxon>
    </lineage>
</organism>
<evidence type="ECO:0000256" key="2">
    <source>
        <dbReference type="SAM" id="Phobius"/>
    </source>
</evidence>
<keyword evidence="2" id="KW-1133">Transmembrane helix</keyword>
<feature type="transmembrane region" description="Helical" evidence="2">
    <location>
        <begin position="53"/>
        <end position="78"/>
    </location>
</feature>
<dbReference type="AlphaFoldDB" id="A0A8H6Y1V3"/>
<dbReference type="OrthoDB" id="2535105at2759"/>
<gene>
    <name evidence="4" type="ORF">MVEN_01346900</name>
</gene>
<dbReference type="Pfam" id="PF20152">
    <property type="entry name" value="DUF6534"/>
    <property type="match status" value="1"/>
</dbReference>
<dbReference type="Proteomes" id="UP000620124">
    <property type="component" value="Unassembled WGS sequence"/>
</dbReference>
<keyword evidence="2" id="KW-0812">Transmembrane</keyword>
<dbReference type="InterPro" id="IPR045339">
    <property type="entry name" value="DUF6534"/>
</dbReference>
<evidence type="ECO:0000259" key="3">
    <source>
        <dbReference type="Pfam" id="PF20152"/>
    </source>
</evidence>
<dbReference type="PANTHER" id="PTHR40465">
    <property type="entry name" value="CHROMOSOME 1, WHOLE GENOME SHOTGUN SEQUENCE"/>
    <property type="match status" value="1"/>
</dbReference>
<feature type="transmembrane region" description="Helical" evidence="2">
    <location>
        <begin position="203"/>
        <end position="225"/>
    </location>
</feature>
<feature type="transmembrane region" description="Helical" evidence="2">
    <location>
        <begin position="121"/>
        <end position="142"/>
    </location>
</feature>
<dbReference type="EMBL" id="JACAZI010000010">
    <property type="protein sequence ID" value="KAF7350419.1"/>
    <property type="molecule type" value="Genomic_DNA"/>
</dbReference>
<feature type="domain" description="DUF6534" evidence="3">
    <location>
        <begin position="168"/>
        <end position="255"/>
    </location>
</feature>
<protein>
    <recommendedName>
        <fullName evidence="3">DUF6534 domain-containing protein</fullName>
    </recommendedName>
</protein>
<comment type="caution">
    <text evidence="4">The sequence shown here is derived from an EMBL/GenBank/DDBJ whole genome shotgun (WGS) entry which is preliminary data.</text>
</comment>